<dbReference type="EMBL" id="RQTK01000680">
    <property type="protein sequence ID" value="RUS76218.1"/>
    <property type="molecule type" value="Genomic_DNA"/>
</dbReference>
<evidence type="ECO:0000313" key="3">
    <source>
        <dbReference type="Proteomes" id="UP000271974"/>
    </source>
</evidence>
<feature type="region of interest" description="Disordered" evidence="1">
    <location>
        <begin position="1"/>
        <end position="73"/>
    </location>
</feature>
<reference evidence="2 3" key="1">
    <citation type="submission" date="2019-01" db="EMBL/GenBank/DDBJ databases">
        <title>A draft genome assembly of the solar-powered sea slug Elysia chlorotica.</title>
        <authorList>
            <person name="Cai H."/>
            <person name="Li Q."/>
            <person name="Fang X."/>
            <person name="Li J."/>
            <person name="Curtis N.E."/>
            <person name="Altenburger A."/>
            <person name="Shibata T."/>
            <person name="Feng M."/>
            <person name="Maeda T."/>
            <person name="Schwartz J.A."/>
            <person name="Shigenobu S."/>
            <person name="Lundholm N."/>
            <person name="Nishiyama T."/>
            <person name="Yang H."/>
            <person name="Hasebe M."/>
            <person name="Li S."/>
            <person name="Pierce S.K."/>
            <person name="Wang J."/>
        </authorList>
    </citation>
    <scope>NUCLEOTIDE SEQUENCE [LARGE SCALE GENOMIC DNA]</scope>
    <source>
        <strain evidence="2">EC2010</strain>
        <tissue evidence="2">Whole organism of an adult</tissue>
    </source>
</reference>
<feature type="compositionally biased region" description="Pro residues" evidence="1">
    <location>
        <begin position="36"/>
        <end position="48"/>
    </location>
</feature>
<evidence type="ECO:0000313" key="2">
    <source>
        <dbReference type="EMBL" id="RUS76218.1"/>
    </source>
</evidence>
<feature type="compositionally biased region" description="Polar residues" evidence="1">
    <location>
        <begin position="248"/>
        <end position="262"/>
    </location>
</feature>
<feature type="region of interest" description="Disordered" evidence="1">
    <location>
        <begin position="105"/>
        <end position="304"/>
    </location>
</feature>
<organism evidence="2 3">
    <name type="scientific">Elysia chlorotica</name>
    <name type="common">Eastern emerald elysia</name>
    <name type="synonym">Sea slug</name>
    <dbReference type="NCBI Taxonomy" id="188477"/>
    <lineage>
        <taxon>Eukaryota</taxon>
        <taxon>Metazoa</taxon>
        <taxon>Spiralia</taxon>
        <taxon>Lophotrochozoa</taxon>
        <taxon>Mollusca</taxon>
        <taxon>Gastropoda</taxon>
        <taxon>Heterobranchia</taxon>
        <taxon>Euthyneura</taxon>
        <taxon>Panpulmonata</taxon>
        <taxon>Sacoglossa</taxon>
        <taxon>Placobranchoidea</taxon>
        <taxon>Plakobranchidae</taxon>
        <taxon>Elysia</taxon>
    </lineage>
</organism>
<dbReference type="AlphaFoldDB" id="A0A3S0ZF77"/>
<feature type="compositionally biased region" description="Basic and acidic residues" evidence="1">
    <location>
        <begin position="217"/>
        <end position="243"/>
    </location>
</feature>
<comment type="caution">
    <text evidence="2">The sequence shown here is derived from an EMBL/GenBank/DDBJ whole genome shotgun (WGS) entry which is preliminary data.</text>
</comment>
<proteinExistence type="predicted"/>
<accession>A0A3S0ZF77</accession>
<protein>
    <submittedName>
        <fullName evidence="2">Uncharacterized protein</fullName>
    </submittedName>
</protein>
<gene>
    <name evidence="2" type="ORF">EGW08_016025</name>
</gene>
<name>A0A3S0ZF77_ELYCH</name>
<feature type="compositionally biased region" description="Basic and acidic residues" evidence="1">
    <location>
        <begin position="168"/>
        <end position="200"/>
    </location>
</feature>
<dbReference type="Proteomes" id="UP000271974">
    <property type="component" value="Unassembled WGS sequence"/>
</dbReference>
<evidence type="ECO:0000256" key="1">
    <source>
        <dbReference type="SAM" id="MobiDB-lite"/>
    </source>
</evidence>
<keyword evidence="3" id="KW-1185">Reference proteome</keyword>
<feature type="compositionally biased region" description="Basic residues" evidence="1">
    <location>
        <begin position="1"/>
        <end position="14"/>
    </location>
</feature>
<feature type="non-terminal residue" evidence="2">
    <location>
        <position position="1"/>
    </location>
</feature>
<sequence>QQSGHQQHHGHRASVKAGPATSQPGQSKDGKGGPVDEPPPGVTEPPPVIIDVHANSAGNQRRRSSATSENIRTQDLRDLLNKNSNNMNVLRARYDPDMMRHETLPADIKSKSHTNRRLSLVSGSDATHGEVRRRRSGENGSAPSVLDTVPSPVHDVRRRTMSLVAAQSDRRNSQSDRRNSQSDRRNSQSDRRNHGSERSHGSFRGGLYRESPMSAVEEEKEKSSPAENGTRIEHVSETEEAKHGLGANSGTPSRSRGVSSGFDNPAFDGVTGNVPSENAEADFRHGIGNPQPNKDASTKISTQV</sequence>
<feature type="compositionally biased region" description="Polar residues" evidence="1">
    <location>
        <begin position="290"/>
        <end position="304"/>
    </location>
</feature>